<keyword evidence="2" id="KW-1133">Transmembrane helix</keyword>
<gene>
    <name evidence="3" type="ORF">CSO01_30950</name>
</gene>
<protein>
    <submittedName>
        <fullName evidence="3">Uncharacterized protein</fullName>
    </submittedName>
</protein>
<feature type="transmembrane region" description="Helical" evidence="2">
    <location>
        <begin position="90"/>
        <end position="113"/>
    </location>
</feature>
<name>A0A512PGQ9_9CELL</name>
<comment type="caution">
    <text evidence="3">The sequence shown here is derived from an EMBL/GenBank/DDBJ whole genome shotgun (WGS) entry which is preliminary data.</text>
</comment>
<feature type="compositionally biased region" description="Polar residues" evidence="1">
    <location>
        <begin position="18"/>
        <end position="31"/>
    </location>
</feature>
<dbReference type="RefSeq" id="WP_146954168.1">
    <property type="nucleotide sequence ID" value="NZ_BAABBJ010000001.1"/>
</dbReference>
<feature type="region of interest" description="Disordered" evidence="1">
    <location>
        <begin position="259"/>
        <end position="288"/>
    </location>
</feature>
<evidence type="ECO:0000313" key="4">
    <source>
        <dbReference type="Proteomes" id="UP000321798"/>
    </source>
</evidence>
<feature type="region of interest" description="Disordered" evidence="1">
    <location>
        <begin position="1"/>
        <end position="87"/>
    </location>
</feature>
<proteinExistence type="predicted"/>
<sequence length="415" mass="41160">MTDMLDTDRLPQPHTRTDATPTATGSPTIPTQRVELPTPAAPAEPVAQPLPVELPTQRQGAPAAATEVQEAPRPTRSDLRAPEAPSRRPVLRTVLVSASIVVLLGALVGGLVLKAQADARAAELARAQARVAAVVAAHAQDVAFQSATDQRLQVAAGTAVHDTAYAQAVAATEHATATLAATPQAGDAPRAAVQQSMDAIAAAVAAGELNPAGVRTLVAGLAAPEKAATDAQVAWQAAEDARIAAEKAAAEKAAAEQAAAAAARRSTGTRSTSTRATTSSGTSSAGAAAAPAVSGVPAGGLVCQGAGGSGAGESSVGAIGEAINAYRASAGLPTLSVVRSGSLVQHAVTMANTGGIWHSGGDNIVGCSNGGLGSLMSGWKNSAPHNAQMLRTDVSTMYVGGASLNGFLFGAVLFK</sequence>
<dbReference type="OrthoDB" id="4829903at2"/>
<keyword evidence="2" id="KW-0472">Membrane</keyword>
<evidence type="ECO:0000256" key="2">
    <source>
        <dbReference type="SAM" id="Phobius"/>
    </source>
</evidence>
<dbReference type="AlphaFoldDB" id="A0A512PGQ9"/>
<feature type="compositionally biased region" description="Basic and acidic residues" evidence="1">
    <location>
        <begin position="1"/>
        <end position="17"/>
    </location>
</feature>
<reference evidence="3 4" key="1">
    <citation type="submission" date="2019-07" db="EMBL/GenBank/DDBJ databases">
        <title>Whole genome shotgun sequence of Cellulomonas soli NBRC 109434.</title>
        <authorList>
            <person name="Hosoyama A."/>
            <person name="Uohara A."/>
            <person name="Ohji S."/>
            <person name="Ichikawa N."/>
        </authorList>
    </citation>
    <scope>NUCLEOTIDE SEQUENCE [LARGE SCALE GENOMIC DNA]</scope>
    <source>
        <strain evidence="3 4">NBRC 109434</strain>
    </source>
</reference>
<evidence type="ECO:0000313" key="3">
    <source>
        <dbReference type="EMBL" id="GEP70380.1"/>
    </source>
</evidence>
<evidence type="ECO:0000256" key="1">
    <source>
        <dbReference type="SAM" id="MobiDB-lite"/>
    </source>
</evidence>
<keyword evidence="4" id="KW-1185">Reference proteome</keyword>
<dbReference type="Proteomes" id="UP000321798">
    <property type="component" value="Unassembled WGS sequence"/>
</dbReference>
<keyword evidence="2" id="KW-0812">Transmembrane</keyword>
<organism evidence="3 4">
    <name type="scientific">Cellulomonas soli</name>
    <dbReference type="NCBI Taxonomy" id="931535"/>
    <lineage>
        <taxon>Bacteria</taxon>
        <taxon>Bacillati</taxon>
        <taxon>Actinomycetota</taxon>
        <taxon>Actinomycetes</taxon>
        <taxon>Micrococcales</taxon>
        <taxon>Cellulomonadaceae</taxon>
        <taxon>Cellulomonas</taxon>
    </lineage>
</organism>
<dbReference type="EMBL" id="BKAL01000013">
    <property type="protein sequence ID" value="GEP70380.1"/>
    <property type="molecule type" value="Genomic_DNA"/>
</dbReference>
<accession>A0A512PGQ9</accession>